<reference evidence="2" key="2">
    <citation type="submission" date="2020-09" db="EMBL/GenBank/DDBJ databases">
        <authorList>
            <person name="Sun Q."/>
            <person name="Zhou Y."/>
        </authorList>
    </citation>
    <scope>NUCLEOTIDE SEQUENCE</scope>
    <source>
        <strain evidence="2">CGMCC 1.15082</strain>
    </source>
</reference>
<dbReference type="AlphaFoldDB" id="A0A916SPU5"/>
<evidence type="ECO:0000313" key="2">
    <source>
        <dbReference type="EMBL" id="GGB10230.1"/>
    </source>
</evidence>
<sequence>MGVIASLGAGVLDLPTLLPVGGGVLGSGGSLLRTATGAAIGAGIDASVTEAGLHLTQVARTGEESVFNVGGSILLGGALGTLAARYLSNEASSILSRKIEGQERGYDEFDNAFIAAGKAASAGAAARDTGPLALKDEALIKNIPLVNQQDPLIRLQLSDLDTARQTVRGLAETPLEYADNARGVATEIGGSVETRMKMWNAPLAKSLTDIDTLYARYFNDAPDPSAWQARLSPIRAEMQRITGGTKLTYKQFKEEVGKAAFSAEQHPISTVAEAATVYRRTDEAMKKAAIEAGLLPEDVQVQGDVSHLFRMYNKNKIIARRNEFASVLQSHMLAKRGEAENRLAQADASKVAVKAHQAQEKVRAVEQRMEATELRISQKEESYRNVLSVKPPKGKIGVTEKQFEALQRRRDALDDLRSEYRVMEEEFQEVVEKYRSIADEFDAPPDDIKNSSRVKMAIDYVRAKKAEAELKAKITRLKSKEKYLRLSGQKLKADNAARELDAIEVDLARNSKQVKRLEGIFEKTGKYFSDSANAKADEFALLSDDEIRDLVDETIDTILGNADGRIPYDGIISGPRGPLKERTLNIESAKIQDFLELDIEQVLQAQVRTMSADVEIAKKFGDPTMAEEIRKVNDEANRKIAQVDGRSDLDAAAKEKERTRLDKQRKAAVRDIEGIRDRLRGQYALPSNPDGVVLRAGRVARNLNYLRLLGGMKVSAIPDMGRVITVHGMTSAFRDGFLPMMRNFRAFRAAAEEVKQAGTALDMILDTRAMAIADITGEFGRHSKFERGIQSLSSRFGVVSLMAPWNASMKQFAGLVTMSNVLQAAQRVAAGAASPKDIRRLAASGIDEDIAQRIAKEFAQHGDNQDGVLLAKAAGWSDKQAREAFRAAVVRDVDRIVVTPGQDKPLWMSTELGKTIGQFKSFGLSSMQRVTLTGLQQRDAAVLNGILVSLALGAVSYWAKQTISGQPLSDNPWQWGVEAFDRSGLTGWLMEVNNLSEKATRGRVGASLLTGEQVSRYASRNVTSAFLGPTPGAIADIFQVSGSIFAGDTTKSDLRKAREMIPMQNLFYLRRLFNMVEEGTGNALGLPDTRK</sequence>
<dbReference type="RefSeq" id="WP_236016313.1">
    <property type="nucleotide sequence ID" value="NZ_BMHH01000029.1"/>
</dbReference>
<feature type="coiled-coil region" evidence="1">
    <location>
        <begin position="355"/>
        <end position="382"/>
    </location>
</feature>
<dbReference type="EMBL" id="BMHH01000029">
    <property type="protein sequence ID" value="GGB10230.1"/>
    <property type="molecule type" value="Genomic_DNA"/>
</dbReference>
<evidence type="ECO:0000313" key="3">
    <source>
        <dbReference type="Proteomes" id="UP000646478"/>
    </source>
</evidence>
<comment type="caution">
    <text evidence="2">The sequence shown here is derived from an EMBL/GenBank/DDBJ whole genome shotgun (WGS) entry which is preliminary data.</text>
</comment>
<accession>A0A916SPU5</accession>
<proteinExistence type="predicted"/>
<dbReference type="Proteomes" id="UP000646478">
    <property type="component" value="Unassembled WGS sequence"/>
</dbReference>
<feature type="coiled-coil region" evidence="1">
    <location>
        <begin position="406"/>
        <end position="433"/>
    </location>
</feature>
<gene>
    <name evidence="2" type="ORF">GCM10011491_42730</name>
</gene>
<feature type="coiled-coil region" evidence="1">
    <location>
        <begin position="460"/>
        <end position="513"/>
    </location>
</feature>
<reference evidence="2" key="1">
    <citation type="journal article" date="2014" name="Int. J. Syst. Evol. Microbiol.">
        <title>Complete genome sequence of Corynebacterium casei LMG S-19264T (=DSM 44701T), isolated from a smear-ripened cheese.</title>
        <authorList>
            <consortium name="US DOE Joint Genome Institute (JGI-PGF)"/>
            <person name="Walter F."/>
            <person name="Albersmeier A."/>
            <person name="Kalinowski J."/>
            <person name="Ruckert C."/>
        </authorList>
    </citation>
    <scope>NUCLEOTIDE SEQUENCE</scope>
    <source>
        <strain evidence="2">CGMCC 1.15082</strain>
    </source>
</reference>
<protein>
    <submittedName>
        <fullName evidence="2">Uncharacterized protein</fullName>
    </submittedName>
</protein>
<organism evidence="2 3">
    <name type="scientific">Brucella endophytica</name>
    <dbReference type="NCBI Taxonomy" id="1963359"/>
    <lineage>
        <taxon>Bacteria</taxon>
        <taxon>Pseudomonadati</taxon>
        <taxon>Pseudomonadota</taxon>
        <taxon>Alphaproteobacteria</taxon>
        <taxon>Hyphomicrobiales</taxon>
        <taxon>Brucellaceae</taxon>
        <taxon>Brucella/Ochrobactrum group</taxon>
        <taxon>Brucella</taxon>
    </lineage>
</organism>
<name>A0A916SPU5_9HYPH</name>
<evidence type="ECO:0000256" key="1">
    <source>
        <dbReference type="SAM" id="Coils"/>
    </source>
</evidence>
<keyword evidence="1" id="KW-0175">Coiled coil</keyword>
<keyword evidence="3" id="KW-1185">Reference proteome</keyword>